<reference evidence="2 3" key="1">
    <citation type="submission" date="2018-05" db="EMBL/GenBank/DDBJ databases">
        <title>Genomic Encyclopedia of Type Strains, Phase III (KMG-III): the genomes of soil and plant-associated and newly described type strains.</title>
        <authorList>
            <person name="Whitman W."/>
        </authorList>
    </citation>
    <scope>NUCLEOTIDE SEQUENCE [LARGE SCALE GENOMIC DNA]</scope>
    <source>
        <strain evidence="2 3">CECT 5696</strain>
    </source>
</reference>
<name>A0A2V2YLF7_9BACL</name>
<feature type="transmembrane region" description="Helical" evidence="1">
    <location>
        <begin position="36"/>
        <end position="60"/>
    </location>
</feature>
<keyword evidence="1" id="KW-1133">Transmembrane helix</keyword>
<comment type="caution">
    <text evidence="2">The sequence shown here is derived from an EMBL/GenBank/DDBJ whole genome shotgun (WGS) entry which is preliminary data.</text>
</comment>
<evidence type="ECO:0000256" key="1">
    <source>
        <dbReference type="SAM" id="Phobius"/>
    </source>
</evidence>
<keyword evidence="3" id="KW-1185">Reference proteome</keyword>
<dbReference type="AlphaFoldDB" id="A0A2V2YLF7"/>
<evidence type="ECO:0000313" key="3">
    <source>
        <dbReference type="Proteomes" id="UP000246635"/>
    </source>
</evidence>
<dbReference type="Proteomes" id="UP000246635">
    <property type="component" value="Unassembled WGS sequence"/>
</dbReference>
<gene>
    <name evidence="2" type="ORF">DFQ01_13024</name>
</gene>
<protein>
    <submittedName>
        <fullName evidence="2">Uncharacterized protein</fullName>
    </submittedName>
</protein>
<keyword evidence="1" id="KW-0812">Transmembrane</keyword>
<proteinExistence type="predicted"/>
<evidence type="ECO:0000313" key="2">
    <source>
        <dbReference type="EMBL" id="PWV94459.1"/>
    </source>
</evidence>
<accession>A0A2V2YLF7</accession>
<feature type="transmembrane region" description="Helical" evidence="1">
    <location>
        <begin position="6"/>
        <end position="24"/>
    </location>
</feature>
<organism evidence="2 3">
    <name type="scientific">Paenibacillus cellulosilyticus</name>
    <dbReference type="NCBI Taxonomy" id="375489"/>
    <lineage>
        <taxon>Bacteria</taxon>
        <taxon>Bacillati</taxon>
        <taxon>Bacillota</taxon>
        <taxon>Bacilli</taxon>
        <taxon>Bacillales</taxon>
        <taxon>Paenibacillaceae</taxon>
        <taxon>Paenibacillus</taxon>
    </lineage>
</organism>
<sequence length="63" mass="7370">MIVFAYVGIFAMPVIGYLFVLFLLRAIQRIVKNKRYTVELFWSGLFFALIVWTIALLLIFPVN</sequence>
<dbReference type="EMBL" id="QGTQ01000030">
    <property type="protein sequence ID" value="PWV94459.1"/>
    <property type="molecule type" value="Genomic_DNA"/>
</dbReference>
<keyword evidence="1" id="KW-0472">Membrane</keyword>